<evidence type="ECO:0000313" key="2">
    <source>
        <dbReference type="EMBL" id="OIJ13983.1"/>
    </source>
</evidence>
<proteinExistence type="predicted"/>
<dbReference type="SUPFAM" id="SSF53474">
    <property type="entry name" value="alpha/beta-Hydrolases"/>
    <property type="match status" value="1"/>
</dbReference>
<evidence type="ECO:0000259" key="1">
    <source>
        <dbReference type="Pfam" id="PF12146"/>
    </source>
</evidence>
<dbReference type="InterPro" id="IPR051044">
    <property type="entry name" value="MAG_DAG_Lipase"/>
</dbReference>
<comment type="caution">
    <text evidence="2">The sequence shown here is derived from an EMBL/GenBank/DDBJ whole genome shotgun (WGS) entry which is preliminary data.</text>
</comment>
<name>A0A1S2LPD9_9BACI</name>
<dbReference type="InterPro" id="IPR029058">
    <property type="entry name" value="AB_hydrolase_fold"/>
</dbReference>
<gene>
    <name evidence="2" type="ORF">AWH56_13050</name>
</gene>
<organism evidence="2">
    <name type="scientific">Anaerobacillus isosaccharinicus</name>
    <dbReference type="NCBI Taxonomy" id="1532552"/>
    <lineage>
        <taxon>Bacteria</taxon>
        <taxon>Bacillati</taxon>
        <taxon>Bacillota</taxon>
        <taxon>Bacilli</taxon>
        <taxon>Bacillales</taxon>
        <taxon>Bacillaceae</taxon>
        <taxon>Anaerobacillus</taxon>
    </lineage>
</organism>
<dbReference type="AlphaFoldDB" id="A0A1S2LPD9"/>
<feature type="domain" description="Serine aminopeptidase S33" evidence="1">
    <location>
        <begin position="47"/>
        <end position="270"/>
    </location>
</feature>
<protein>
    <recommendedName>
        <fullName evidence="1">Serine aminopeptidase S33 domain-containing protein</fullName>
    </recommendedName>
</protein>
<accession>A0A1S2LPD9</accession>
<dbReference type="Pfam" id="PF12146">
    <property type="entry name" value="Hydrolase_4"/>
    <property type="match status" value="1"/>
</dbReference>
<reference evidence="2" key="1">
    <citation type="submission" date="2016-10" db="EMBL/GenBank/DDBJ databases">
        <title>Draft genome sequences of four alkaliphilic bacteria belonging to the Anaerobacillus genus.</title>
        <authorList>
            <person name="Bassil N.M."/>
            <person name="Lloyd J.R."/>
        </authorList>
    </citation>
    <scope>NUCLEOTIDE SEQUENCE [LARGE SCALE GENOMIC DNA]</scope>
    <source>
        <strain evidence="2">NB2006</strain>
    </source>
</reference>
<dbReference type="InterPro" id="IPR022742">
    <property type="entry name" value="Hydrolase_4"/>
</dbReference>
<dbReference type="EMBL" id="LQXD01000118">
    <property type="protein sequence ID" value="OIJ13983.1"/>
    <property type="molecule type" value="Genomic_DNA"/>
</dbReference>
<dbReference type="RefSeq" id="WP_071317525.1">
    <property type="nucleotide sequence ID" value="NZ_CP063356.2"/>
</dbReference>
<dbReference type="PANTHER" id="PTHR11614">
    <property type="entry name" value="PHOSPHOLIPASE-RELATED"/>
    <property type="match status" value="1"/>
</dbReference>
<sequence>MQTEENLNCPNEYLSFYGIDQSLLSNYKRKKIDNKTMMQIFEPAMTTKTVLLIHGYFDHTGSLKNVINHFLSLDYRVVGYDLEGHGLSNGSRGEIHDFDDYVQVFRKVIAFCEESDFFPNIIIAHSTGAAICTQYILQYRGRFEKVIYLAPLVRSANWLYILASSKVVPYFKQKLTRKFAKNSGDTNYLAFAKNDPLQCRYISIPWVLAMINWNKKVEAHLPSTQENYIIQGTLDETVDWKYNVSFLRKKFPFAQIALVNEGRHQIINDSPRIKKIVFDLIEKYRRL</sequence>
<dbReference type="Gene3D" id="3.40.50.1820">
    <property type="entry name" value="alpha/beta hydrolase"/>
    <property type="match status" value="1"/>
</dbReference>